<dbReference type="Gene3D" id="3.30.470.20">
    <property type="entry name" value="ATP-grasp fold, B domain"/>
    <property type="match status" value="1"/>
</dbReference>
<evidence type="ECO:0000256" key="3">
    <source>
        <dbReference type="ARBA" id="ARBA00022840"/>
    </source>
</evidence>
<evidence type="ECO:0000256" key="1">
    <source>
        <dbReference type="ARBA" id="ARBA00022598"/>
    </source>
</evidence>
<dbReference type="Pfam" id="PF18603">
    <property type="entry name" value="LAL_C2"/>
    <property type="match status" value="1"/>
</dbReference>
<keyword evidence="7" id="KW-1185">Reference proteome</keyword>
<evidence type="ECO:0000313" key="7">
    <source>
        <dbReference type="Proteomes" id="UP000812013"/>
    </source>
</evidence>
<evidence type="ECO:0000256" key="2">
    <source>
        <dbReference type="ARBA" id="ARBA00022741"/>
    </source>
</evidence>
<dbReference type="PROSITE" id="PS50975">
    <property type="entry name" value="ATP_GRASP"/>
    <property type="match status" value="1"/>
</dbReference>
<dbReference type="InterPro" id="IPR052032">
    <property type="entry name" value="ATP-dep_AA_Ligase"/>
</dbReference>
<dbReference type="Pfam" id="PF13535">
    <property type="entry name" value="ATP-grasp_4"/>
    <property type="match status" value="1"/>
</dbReference>
<dbReference type="SUPFAM" id="SSF56059">
    <property type="entry name" value="Glutathione synthetase ATP-binding domain-like"/>
    <property type="match status" value="1"/>
</dbReference>
<dbReference type="Gene3D" id="3.30.1490.20">
    <property type="entry name" value="ATP-grasp fold, A domain"/>
    <property type="match status" value="1"/>
</dbReference>
<dbReference type="InterPro" id="IPR011761">
    <property type="entry name" value="ATP-grasp"/>
</dbReference>
<dbReference type="Proteomes" id="UP000812013">
    <property type="component" value="Unassembled WGS sequence"/>
</dbReference>
<dbReference type="InterPro" id="IPR013815">
    <property type="entry name" value="ATP_grasp_subdomain_1"/>
</dbReference>
<reference evidence="6 7" key="1">
    <citation type="submission" date="2019-12" db="EMBL/GenBank/DDBJ databases">
        <title>Genome sequence of Streptomyces bambusae.</title>
        <authorList>
            <person name="Bansal K."/>
            <person name="Choksket S."/>
            <person name="Korpole S."/>
            <person name="Patil P.B."/>
        </authorList>
    </citation>
    <scope>NUCLEOTIDE SEQUENCE [LARGE SCALE GENOMIC DNA]</scope>
    <source>
        <strain evidence="6 7">SK60</strain>
    </source>
</reference>
<evidence type="ECO:0000256" key="4">
    <source>
        <dbReference type="PROSITE-ProRule" id="PRU00409"/>
    </source>
</evidence>
<sequence>MTHPDPSGITHVLVGYSPVMLGKLDAALPADSVLVVEEPAVIAARGINDLADKHRCVGALLAAPSQDEEHPERVVAAVPRPPGVRAVVPVVEYGVVAAAALAEAWGLPGAGPKAARVLRDKALLRATVAASTDLAQPAWADARRPQDVDAFRARHGGACVLKPANRQASLGVQLLDAGDDTAAAWAHTTTADEAALHAGYPDAARFLVEQRLHGPEVSVEAVVHEGAVGFTNITAKSVQDSRHPVEMGHALPAALPGEVADALRDAMGALVAATGFRSGVLHAEWILQGGRPHLVECAGRLPGGGITVLIDLAYDTDILALLLGVLDARQPVAAPLRPAVGAAAVRFLSAPAGLVTDVRGAADARTAPGVHELHLSVAPGHTLEAVTSSWQRAGFVIATGADAAEAARRAEHAAGLLTLTTATATGTGTGAGAGTGGAA</sequence>
<dbReference type="RefSeq" id="WP_219665816.1">
    <property type="nucleotide sequence ID" value="NZ_WTFF01000036.1"/>
</dbReference>
<comment type="caution">
    <text evidence="6">The sequence shown here is derived from an EMBL/GenBank/DDBJ whole genome shotgun (WGS) entry which is preliminary data.</text>
</comment>
<name>A0ABS6Z2A4_9ACTN</name>
<keyword evidence="3 4" id="KW-0067">ATP-binding</keyword>
<keyword evidence="2 4" id="KW-0547">Nucleotide-binding</keyword>
<organism evidence="6 7">
    <name type="scientific">Streptomyces bambusae</name>
    <dbReference type="NCBI Taxonomy" id="1550616"/>
    <lineage>
        <taxon>Bacteria</taxon>
        <taxon>Bacillati</taxon>
        <taxon>Actinomycetota</taxon>
        <taxon>Actinomycetes</taxon>
        <taxon>Kitasatosporales</taxon>
        <taxon>Streptomycetaceae</taxon>
        <taxon>Streptomyces</taxon>
    </lineage>
</organism>
<protein>
    <submittedName>
        <fullName evidence="6">ATP-grasp domain-containing protein</fullName>
    </submittedName>
</protein>
<evidence type="ECO:0000259" key="5">
    <source>
        <dbReference type="PROSITE" id="PS50975"/>
    </source>
</evidence>
<accession>A0ABS6Z2A4</accession>
<feature type="domain" description="ATP-grasp" evidence="5">
    <location>
        <begin position="126"/>
        <end position="327"/>
    </location>
</feature>
<dbReference type="EMBL" id="WTFF01000036">
    <property type="protein sequence ID" value="MBW5481879.1"/>
    <property type="molecule type" value="Genomic_DNA"/>
</dbReference>
<dbReference type="InterPro" id="IPR040570">
    <property type="entry name" value="LAL_C2"/>
</dbReference>
<dbReference type="PANTHER" id="PTHR43585:SF2">
    <property type="entry name" value="ATP-GRASP ENZYME FSQD"/>
    <property type="match status" value="1"/>
</dbReference>
<dbReference type="PANTHER" id="PTHR43585">
    <property type="entry name" value="FUMIPYRROLE BIOSYNTHESIS PROTEIN C"/>
    <property type="match status" value="1"/>
</dbReference>
<evidence type="ECO:0000313" key="6">
    <source>
        <dbReference type="EMBL" id="MBW5481879.1"/>
    </source>
</evidence>
<gene>
    <name evidence="6" type="ORF">GPJ59_08290</name>
</gene>
<proteinExistence type="predicted"/>
<dbReference type="Gene3D" id="3.40.50.20">
    <property type="match status" value="1"/>
</dbReference>
<keyword evidence="1" id="KW-0436">Ligase</keyword>